<dbReference type="PANTHER" id="PTHR13009:SF22">
    <property type="entry name" value="LD43819P"/>
    <property type="match status" value="1"/>
</dbReference>
<dbReference type="GO" id="GO:0005829">
    <property type="term" value="C:cytosol"/>
    <property type="evidence" value="ECO:0007669"/>
    <property type="project" value="TreeGrafter"/>
</dbReference>
<dbReference type="PANTHER" id="PTHR13009">
    <property type="entry name" value="HEAT SHOCK PROTEIN 90 HSP90 CO-CHAPERONE AHA-1"/>
    <property type="match status" value="1"/>
</dbReference>
<dbReference type="GeneID" id="26305807"/>
<accession>A0A081CJ84</accession>
<dbReference type="Pfam" id="PF09229">
    <property type="entry name" value="Aha1_N"/>
    <property type="match status" value="1"/>
</dbReference>
<sequence>MSTWNKHYHWKTKGCTPWAKNHITEATVGKTVTVGKSGHVKVDRLSSFEGDVELGNRKGKLITIYDCSITYAWSGSSDDGTEASGTITFPEMSHEVEDEGDEYRFETEMSTKSSAAANELYDAVRNQLAPSLRPTFHAFRQSLIDAHAKDLGHDSPSASGAATPTTTTTTAAPAATSTTSAATPAAAPAAAAKSSVSTSSSDVRVSSELAVSISDLWDLLTNASRIPMWTRAPAQFEAKADTEFALFGGNITGKVISADAPKQLIQKWRTPQFPQGHYGTLALNLTEGGDSTKLELVLSGAPSGEEESVEKNLETYYIRGLKSMGAAQRETAQRSARLGRGSPFGSLSQAQPASPPASLPARRRLSRSRAIASLVWRASNSLAFSNPTFPSPSIIGARHRHPLFCALWDPLRRSPLSTRAPHRIASPYSAVDSLASAHISALIAQLQPTTP</sequence>
<dbReference type="InterPro" id="IPR013538">
    <property type="entry name" value="ASHA1/2-like_C"/>
</dbReference>
<organism evidence="4">
    <name type="scientific">Pseudozyma antarctica</name>
    <name type="common">Yeast</name>
    <name type="synonym">Candida antarctica</name>
    <dbReference type="NCBI Taxonomy" id="84753"/>
    <lineage>
        <taxon>Eukaryota</taxon>
        <taxon>Fungi</taxon>
        <taxon>Dikarya</taxon>
        <taxon>Basidiomycota</taxon>
        <taxon>Ustilaginomycotina</taxon>
        <taxon>Ustilaginomycetes</taxon>
        <taxon>Ustilaginales</taxon>
        <taxon>Ustilaginaceae</taxon>
        <taxon>Moesziomyces</taxon>
    </lineage>
</organism>
<feature type="domain" description="Activator of Hsp90 ATPase AHSA1-like N-terminal" evidence="3">
    <location>
        <begin position="12"/>
        <end position="149"/>
    </location>
</feature>
<dbReference type="SUPFAM" id="SSF103111">
    <property type="entry name" value="Activator of Hsp90 ATPase, Aha1"/>
    <property type="match status" value="1"/>
</dbReference>
<dbReference type="GO" id="GO:0051087">
    <property type="term" value="F:protein-folding chaperone binding"/>
    <property type="evidence" value="ECO:0007669"/>
    <property type="project" value="InterPro"/>
</dbReference>
<evidence type="ECO:0000256" key="1">
    <source>
        <dbReference type="ARBA" id="ARBA00006817"/>
    </source>
</evidence>
<gene>
    <name evidence="4" type="ORF">PAN0_014d4953</name>
</gene>
<protein>
    <submittedName>
        <fullName evidence="4">Chaperone activator</fullName>
    </submittedName>
</protein>
<keyword evidence="5" id="KW-1185">Reference proteome</keyword>
<feature type="compositionally biased region" description="Low complexity" evidence="2">
    <location>
        <begin position="155"/>
        <end position="183"/>
    </location>
</feature>
<dbReference type="HOGENOM" id="CLU_049046_1_0_1"/>
<dbReference type="Gene3D" id="3.30.530.20">
    <property type="match status" value="1"/>
</dbReference>
<dbReference type="InterPro" id="IPR023393">
    <property type="entry name" value="START-like_dom_sf"/>
</dbReference>
<dbReference type="Proteomes" id="UP000053758">
    <property type="component" value="Unassembled WGS sequence"/>
</dbReference>
<evidence type="ECO:0000259" key="3">
    <source>
        <dbReference type="SMART" id="SM01000"/>
    </source>
</evidence>
<dbReference type="GO" id="GO:0001671">
    <property type="term" value="F:ATPase activator activity"/>
    <property type="evidence" value="ECO:0007669"/>
    <property type="project" value="InterPro"/>
</dbReference>
<proteinExistence type="inferred from homology"/>
<evidence type="ECO:0000313" key="4">
    <source>
        <dbReference type="EMBL" id="GAK66730.1"/>
    </source>
</evidence>
<dbReference type="RefSeq" id="XP_014655145.1">
    <property type="nucleotide sequence ID" value="XM_014799659.1"/>
</dbReference>
<dbReference type="Gene3D" id="3.15.10.20">
    <property type="entry name" value="Activator of Hsp90 ATPase Aha1, N-terminal domain"/>
    <property type="match status" value="1"/>
</dbReference>
<dbReference type="SMART" id="SM01000">
    <property type="entry name" value="Aha1_N"/>
    <property type="match status" value="1"/>
</dbReference>
<dbReference type="CDD" id="cd08892">
    <property type="entry name" value="SRPBCC_Aha1"/>
    <property type="match status" value="1"/>
</dbReference>
<dbReference type="InterPro" id="IPR036338">
    <property type="entry name" value="Aha1"/>
</dbReference>
<dbReference type="GO" id="GO:0006457">
    <property type="term" value="P:protein folding"/>
    <property type="evidence" value="ECO:0007669"/>
    <property type="project" value="TreeGrafter"/>
</dbReference>
<dbReference type="InterPro" id="IPR015310">
    <property type="entry name" value="AHSA1-like_N"/>
</dbReference>
<evidence type="ECO:0000256" key="2">
    <source>
        <dbReference type="SAM" id="MobiDB-lite"/>
    </source>
</evidence>
<feature type="region of interest" description="Disordered" evidence="2">
    <location>
        <begin position="328"/>
        <end position="362"/>
    </location>
</feature>
<dbReference type="AlphaFoldDB" id="A0A081CJ84"/>
<dbReference type="Pfam" id="PF08327">
    <property type="entry name" value="AHSA1"/>
    <property type="match status" value="1"/>
</dbReference>
<dbReference type="SUPFAM" id="SSF55961">
    <property type="entry name" value="Bet v1-like"/>
    <property type="match status" value="1"/>
</dbReference>
<comment type="similarity">
    <text evidence="1">Belongs to the AHA1 family.</text>
</comment>
<evidence type="ECO:0000313" key="5">
    <source>
        <dbReference type="Proteomes" id="UP000053758"/>
    </source>
</evidence>
<reference evidence="4" key="1">
    <citation type="submission" date="2014-07" db="EMBL/GenBank/DDBJ databases">
        <title>Draft genome sequence of the yeast Pseudozyma antarctica JCM 10317 known as a producer of lipase B which used in a wide range of industrial applications.</title>
        <authorList>
            <person name="Morita T."/>
            <person name="Saika A."/>
            <person name="Koike H."/>
        </authorList>
    </citation>
    <scope>NUCLEOTIDE SEQUENCE</scope>
    <source>
        <strain evidence="4">JCM 10317</strain>
    </source>
</reference>
<name>A0A081CJ84_PSEA2</name>
<dbReference type="EMBL" id="DF830081">
    <property type="protein sequence ID" value="GAK66730.1"/>
    <property type="molecule type" value="Genomic_DNA"/>
</dbReference>
<feature type="region of interest" description="Disordered" evidence="2">
    <location>
        <begin position="150"/>
        <end position="183"/>
    </location>
</feature>